<dbReference type="GO" id="GO:0071972">
    <property type="term" value="F:peptidoglycan L,D-transpeptidase activity"/>
    <property type="evidence" value="ECO:0007669"/>
    <property type="project" value="TreeGrafter"/>
</dbReference>
<keyword evidence="5 6" id="KW-0961">Cell wall biogenesis/degradation</keyword>
<dbReference type="InterPro" id="IPR050979">
    <property type="entry name" value="LD-transpeptidase"/>
</dbReference>
<dbReference type="PROSITE" id="PS52029">
    <property type="entry name" value="LD_TPASE"/>
    <property type="match status" value="1"/>
</dbReference>
<evidence type="ECO:0000256" key="5">
    <source>
        <dbReference type="ARBA" id="ARBA00023316"/>
    </source>
</evidence>
<keyword evidence="2" id="KW-0808">Transferase</keyword>
<gene>
    <name evidence="10" type="ORF">I592_00561</name>
    <name evidence="9" type="ORF">UKC_03401</name>
</gene>
<reference evidence="9 11" key="1">
    <citation type="submission" date="2013-02" db="EMBL/GenBank/DDBJ databases">
        <title>The Genome Sequence of Enterococcus gilvus ATCC BAA-350.</title>
        <authorList>
            <consortium name="The Broad Institute Genome Sequencing Platform"/>
            <consortium name="The Broad Institute Genome Sequencing Center for Infectious Disease"/>
            <person name="Earl A.M."/>
            <person name="Gilmore M.S."/>
            <person name="Lebreton F."/>
            <person name="Walker B."/>
            <person name="Young S.K."/>
            <person name="Zeng Q."/>
            <person name="Gargeya S."/>
            <person name="Fitzgerald M."/>
            <person name="Haas B."/>
            <person name="Abouelleil A."/>
            <person name="Alvarado L."/>
            <person name="Arachchi H.M."/>
            <person name="Berlin A.M."/>
            <person name="Chapman S.B."/>
            <person name="Dewar J."/>
            <person name="Goldberg J."/>
            <person name="Griggs A."/>
            <person name="Gujja S."/>
            <person name="Hansen M."/>
            <person name="Howarth C."/>
            <person name="Imamovic A."/>
            <person name="Larimer J."/>
            <person name="McCowan C."/>
            <person name="Murphy C."/>
            <person name="Neiman D."/>
            <person name="Pearson M."/>
            <person name="Priest M."/>
            <person name="Roberts A."/>
            <person name="Saif S."/>
            <person name="Shea T."/>
            <person name="Sisk P."/>
            <person name="Sykes S."/>
            <person name="Wortman J."/>
            <person name="Nusbaum C."/>
            <person name="Birren B."/>
        </authorList>
    </citation>
    <scope>NUCLEOTIDE SEQUENCE [LARGE SCALE GENOMIC DNA]</scope>
    <source>
        <strain evidence="9 11">ATCC BAA-350</strain>
    </source>
</reference>
<feature type="transmembrane region" description="Helical" evidence="7">
    <location>
        <begin position="7"/>
        <end position="28"/>
    </location>
</feature>
<keyword evidence="12" id="KW-1185">Reference proteome</keyword>
<evidence type="ECO:0000256" key="3">
    <source>
        <dbReference type="ARBA" id="ARBA00022960"/>
    </source>
</evidence>
<reference evidence="10 12" key="2">
    <citation type="submission" date="2013-03" db="EMBL/GenBank/DDBJ databases">
        <title>The Genome Sequence of Enterococcus gilvus ATCC BAA-350 (PacBio/Illumina hybrid assembly).</title>
        <authorList>
            <consortium name="The Broad Institute Genomics Platform"/>
            <consortium name="The Broad Institute Genome Sequencing Center for Infectious Disease"/>
            <person name="Earl A."/>
            <person name="Russ C."/>
            <person name="Gilmore M."/>
            <person name="Surin D."/>
            <person name="Walker B."/>
            <person name="Young S."/>
            <person name="Zeng Q."/>
            <person name="Gargeya S."/>
            <person name="Fitzgerald M."/>
            <person name="Haas B."/>
            <person name="Abouelleil A."/>
            <person name="Allen A.W."/>
            <person name="Alvarado L."/>
            <person name="Arachchi H.M."/>
            <person name="Berlin A.M."/>
            <person name="Chapman S.B."/>
            <person name="Gainer-Dewar J."/>
            <person name="Goldberg J."/>
            <person name="Griggs A."/>
            <person name="Gujja S."/>
            <person name="Hansen M."/>
            <person name="Howarth C."/>
            <person name="Imamovic A."/>
            <person name="Ireland A."/>
            <person name="Larimer J."/>
            <person name="McCowan C."/>
            <person name="Murphy C."/>
            <person name="Pearson M."/>
            <person name="Poon T.W."/>
            <person name="Priest M."/>
            <person name="Roberts A."/>
            <person name="Saif S."/>
            <person name="Shea T."/>
            <person name="Sisk P."/>
            <person name="Sykes S."/>
            <person name="Wortman J."/>
            <person name="Nusbaum C."/>
            <person name="Birren B."/>
        </authorList>
    </citation>
    <scope>NUCLEOTIDE SEQUENCE [LARGE SCALE GENOMIC DNA]</scope>
    <source>
        <strain evidence="10 12">ATCC BAA-350</strain>
    </source>
</reference>
<evidence type="ECO:0000259" key="8">
    <source>
        <dbReference type="PROSITE" id="PS52029"/>
    </source>
</evidence>
<dbReference type="EMBL" id="AJDQ01000012">
    <property type="protein sequence ID" value="EOI53449.1"/>
    <property type="molecule type" value="Genomic_DNA"/>
</dbReference>
<accession>R2XF57</accession>
<dbReference type="PANTHER" id="PTHR30582">
    <property type="entry name" value="L,D-TRANSPEPTIDASE"/>
    <property type="match status" value="1"/>
</dbReference>
<feature type="domain" description="L,D-TPase catalytic" evidence="8">
    <location>
        <begin position="306"/>
        <end position="440"/>
    </location>
</feature>
<dbReference type="eggNOG" id="COG1376">
    <property type="taxonomic scope" value="Bacteria"/>
</dbReference>
<dbReference type="GO" id="GO:0008360">
    <property type="term" value="P:regulation of cell shape"/>
    <property type="evidence" value="ECO:0007669"/>
    <property type="project" value="UniProtKB-UniRule"/>
</dbReference>
<evidence type="ECO:0000313" key="9">
    <source>
        <dbReference type="EMBL" id="EOI53449.1"/>
    </source>
</evidence>
<dbReference type="AlphaFoldDB" id="R2XF57"/>
<dbReference type="Pfam" id="PF03734">
    <property type="entry name" value="YkuD"/>
    <property type="match status" value="1"/>
</dbReference>
<dbReference type="Proteomes" id="UP000013750">
    <property type="component" value="Unassembled WGS sequence"/>
</dbReference>
<dbReference type="InterPro" id="IPR005490">
    <property type="entry name" value="LD_TPept_cat_dom"/>
</dbReference>
<evidence type="ECO:0000256" key="6">
    <source>
        <dbReference type="PROSITE-ProRule" id="PRU01373"/>
    </source>
</evidence>
<dbReference type="InterPro" id="IPR022029">
    <property type="entry name" value="YoaR-like_PG-bd"/>
</dbReference>
<dbReference type="Pfam" id="PF12229">
    <property type="entry name" value="PG_binding_4"/>
    <property type="match status" value="1"/>
</dbReference>
<dbReference type="OrthoDB" id="3176960at2"/>
<dbReference type="Proteomes" id="UP000014160">
    <property type="component" value="Unassembled WGS sequence"/>
</dbReference>
<comment type="pathway">
    <text evidence="1 6">Cell wall biogenesis; peptidoglycan biosynthesis.</text>
</comment>
<evidence type="ECO:0000313" key="10">
    <source>
        <dbReference type="EMBL" id="EOW81276.1"/>
    </source>
</evidence>
<dbReference type="Gene3D" id="3.10.20.800">
    <property type="match status" value="1"/>
</dbReference>
<dbReference type="GO" id="GO:0016740">
    <property type="term" value="F:transferase activity"/>
    <property type="evidence" value="ECO:0007669"/>
    <property type="project" value="UniProtKB-KW"/>
</dbReference>
<dbReference type="InterPro" id="IPR038063">
    <property type="entry name" value="Transpep_catalytic_dom"/>
</dbReference>
<keyword evidence="3 6" id="KW-0133">Cell shape</keyword>
<dbReference type="SUPFAM" id="SSF143985">
    <property type="entry name" value="L,D-transpeptidase pre-catalytic domain-like"/>
    <property type="match status" value="1"/>
</dbReference>
<dbReference type="PANTHER" id="PTHR30582:SF33">
    <property type="entry name" value="EXPORTED PROTEIN"/>
    <property type="match status" value="1"/>
</dbReference>
<dbReference type="UniPathway" id="UPA00219"/>
<name>R2XF57_9ENTE</name>
<dbReference type="PATRIC" id="fig|1158614.3.peg.3373"/>
<sequence length="462" mass="51882">MVRIVGVVAGAMAFFIMIYLYFGSHFYFGSKVANVEVGGLSIPAAAEKIRKETEVVEIKLKGDHQTVQLQLEAPYDIQKDYLKKNVRRGDVRLPFKKGARKNLVMALNSASFLGGKEAKDATVIYTNKQFKIQPEKVGTAVDSPRLIKELCASFDKGELQTSYDLTDFYKQPAITKGDLEKQKVTQRLEGIRKRGIKLKLNKQTIPLTEEMLSASVDEQGAIDLGAVTEWVAELERKYSTIYKPVEFTNVHGQRLRYKNVGNYGWFIDIKQSAKKIVHELKDPEAQTIALVLRGNTKTQPLRVTKNYVEVDLDNQKMYCFDKGKLVVETDVITGRYDKGTATVPGFHTIMDKRRNVDLSGVLTTGDGTYNVPVDYWLPLLSYGQTITEIGLHDTDHKLQYFGQPGAFMTDLGSYGCVNTPKANVAQIYDYSFIGMPVFIYGHIYDEAPGEWDKPVEYGTAVG</sequence>
<evidence type="ECO:0000256" key="1">
    <source>
        <dbReference type="ARBA" id="ARBA00004752"/>
    </source>
</evidence>
<evidence type="ECO:0000313" key="12">
    <source>
        <dbReference type="Proteomes" id="UP000014160"/>
    </source>
</evidence>
<evidence type="ECO:0000256" key="4">
    <source>
        <dbReference type="ARBA" id="ARBA00022984"/>
    </source>
</evidence>
<dbReference type="Gene3D" id="2.40.440.10">
    <property type="entry name" value="L,D-transpeptidase catalytic domain-like"/>
    <property type="match status" value="1"/>
</dbReference>
<dbReference type="GO" id="GO:0005576">
    <property type="term" value="C:extracellular region"/>
    <property type="evidence" value="ECO:0007669"/>
    <property type="project" value="TreeGrafter"/>
</dbReference>
<protein>
    <recommendedName>
        <fullName evidence="8">L,D-TPase catalytic domain-containing protein</fullName>
    </recommendedName>
</protein>
<evidence type="ECO:0000256" key="2">
    <source>
        <dbReference type="ARBA" id="ARBA00022679"/>
    </source>
</evidence>
<dbReference type="GO" id="GO:0018104">
    <property type="term" value="P:peptidoglycan-protein cross-linking"/>
    <property type="evidence" value="ECO:0007669"/>
    <property type="project" value="TreeGrafter"/>
</dbReference>
<dbReference type="HOGENOM" id="CLU_022707_2_1_9"/>
<comment type="caution">
    <text evidence="9">The sequence shown here is derived from an EMBL/GenBank/DDBJ whole genome shotgun (WGS) entry which is preliminary data.</text>
</comment>
<dbReference type="RefSeq" id="WP_010781745.1">
    <property type="nucleotide sequence ID" value="NZ_ASWH01000001.1"/>
</dbReference>
<keyword evidence="7" id="KW-1133">Transmembrane helix</keyword>
<dbReference type="InterPro" id="IPR038054">
    <property type="entry name" value="LD_TPept-like_central_sf"/>
</dbReference>
<keyword evidence="7" id="KW-0472">Membrane</keyword>
<evidence type="ECO:0000256" key="7">
    <source>
        <dbReference type="SAM" id="Phobius"/>
    </source>
</evidence>
<dbReference type="GO" id="GO:0071555">
    <property type="term" value="P:cell wall organization"/>
    <property type="evidence" value="ECO:0007669"/>
    <property type="project" value="UniProtKB-UniRule"/>
</dbReference>
<evidence type="ECO:0000313" key="11">
    <source>
        <dbReference type="Proteomes" id="UP000013750"/>
    </source>
</evidence>
<organism evidence="9 11">
    <name type="scientific">Enterococcus gilvus ATCC BAA-350</name>
    <dbReference type="NCBI Taxonomy" id="1158614"/>
    <lineage>
        <taxon>Bacteria</taxon>
        <taxon>Bacillati</taxon>
        <taxon>Bacillota</taxon>
        <taxon>Bacilli</taxon>
        <taxon>Lactobacillales</taxon>
        <taxon>Enterococcaceae</taxon>
        <taxon>Enterococcus</taxon>
    </lineage>
</organism>
<feature type="active site" description="Nucleophile" evidence="6">
    <location>
        <position position="416"/>
    </location>
</feature>
<keyword evidence="4 6" id="KW-0573">Peptidoglycan synthesis</keyword>
<dbReference type="SUPFAM" id="SSF141523">
    <property type="entry name" value="L,D-transpeptidase catalytic domain-like"/>
    <property type="match status" value="1"/>
</dbReference>
<dbReference type="CDD" id="cd16913">
    <property type="entry name" value="YkuD_like"/>
    <property type="match status" value="1"/>
</dbReference>
<proteinExistence type="predicted"/>
<dbReference type="EMBL" id="ASWH01000001">
    <property type="protein sequence ID" value="EOW81276.1"/>
    <property type="molecule type" value="Genomic_DNA"/>
</dbReference>
<feature type="active site" description="Proton donor/acceptor" evidence="6">
    <location>
        <position position="392"/>
    </location>
</feature>
<keyword evidence="7" id="KW-0812">Transmembrane</keyword>